<keyword evidence="4 7" id="KW-0554">One-carbon metabolism</keyword>
<organism evidence="10 11">
    <name type="scientific">Schleiferilactobacillus shenzhenensis LY-73</name>
    <dbReference type="NCBI Taxonomy" id="1231336"/>
    <lineage>
        <taxon>Bacteria</taxon>
        <taxon>Bacillati</taxon>
        <taxon>Bacillota</taxon>
        <taxon>Bacilli</taxon>
        <taxon>Lactobacillales</taxon>
        <taxon>Lactobacillaceae</taxon>
        <taxon>Schleiferilactobacillus</taxon>
    </lineage>
</organism>
<dbReference type="GO" id="GO:0005829">
    <property type="term" value="C:cytosol"/>
    <property type="evidence" value="ECO:0007669"/>
    <property type="project" value="TreeGrafter"/>
</dbReference>
<dbReference type="HOGENOM" id="CLU_043966_5_2_9"/>
<dbReference type="GO" id="GO:0004146">
    <property type="term" value="F:dihydrofolate reductase activity"/>
    <property type="evidence" value="ECO:0007669"/>
    <property type="project" value="UniProtKB-EC"/>
</dbReference>
<keyword evidence="11" id="KW-1185">Reference proteome</keyword>
<dbReference type="GO" id="GO:0006730">
    <property type="term" value="P:one-carbon metabolic process"/>
    <property type="evidence" value="ECO:0007669"/>
    <property type="project" value="UniProtKB-KW"/>
</dbReference>
<keyword evidence="5 7" id="KW-0521">NADP</keyword>
<evidence type="ECO:0000256" key="4">
    <source>
        <dbReference type="ARBA" id="ARBA00022563"/>
    </source>
</evidence>
<dbReference type="PIRSF" id="PIRSF000194">
    <property type="entry name" value="DHFR"/>
    <property type="match status" value="1"/>
</dbReference>
<evidence type="ECO:0000259" key="9">
    <source>
        <dbReference type="PROSITE" id="PS51330"/>
    </source>
</evidence>
<evidence type="ECO:0000256" key="6">
    <source>
        <dbReference type="ARBA" id="ARBA00023002"/>
    </source>
</evidence>
<evidence type="ECO:0000256" key="5">
    <source>
        <dbReference type="ARBA" id="ARBA00022857"/>
    </source>
</evidence>
<dbReference type="InterPro" id="IPR001796">
    <property type="entry name" value="DHFR_dom"/>
</dbReference>
<comment type="similarity">
    <text evidence="2 7 8">Belongs to the dihydrofolate reductase family.</text>
</comment>
<evidence type="ECO:0000256" key="3">
    <source>
        <dbReference type="ARBA" id="ARBA00012856"/>
    </source>
</evidence>
<protein>
    <recommendedName>
        <fullName evidence="3 7">Dihydrofolate reductase</fullName>
        <ecNumber evidence="3 7">1.5.1.3</ecNumber>
    </recommendedName>
</protein>
<dbReference type="STRING" id="1231336.L248_0259"/>
<dbReference type="Gene3D" id="3.40.430.10">
    <property type="entry name" value="Dihydrofolate Reductase, subunit A"/>
    <property type="match status" value="1"/>
</dbReference>
<evidence type="ECO:0000256" key="7">
    <source>
        <dbReference type="PIRNR" id="PIRNR000194"/>
    </source>
</evidence>
<proteinExistence type="inferred from homology"/>
<keyword evidence="6 7" id="KW-0560">Oxidoreductase</keyword>
<dbReference type="CDD" id="cd00209">
    <property type="entry name" value="DHFR"/>
    <property type="match status" value="1"/>
</dbReference>
<gene>
    <name evidence="10" type="primary">folA</name>
    <name evidence="10" type="ORF">L248_0259</name>
</gene>
<dbReference type="Pfam" id="PF00186">
    <property type="entry name" value="DHFR_1"/>
    <property type="match status" value="1"/>
</dbReference>
<reference evidence="11" key="1">
    <citation type="journal article" date="2013" name="Genome Announc.">
        <title>Whole-Genome Sequencing of Lactobacillus shenzhenensis Strain LY-73T.</title>
        <authorList>
            <person name="Lin Z."/>
            <person name="Liu Z."/>
            <person name="Yang R."/>
            <person name="Zou Y."/>
            <person name="Wan D."/>
            <person name="Chen J."/>
            <person name="Guo M."/>
            <person name="Zhao J."/>
            <person name="Fang C."/>
            <person name="Yang R."/>
            <person name="Liu F."/>
        </authorList>
    </citation>
    <scope>NUCLEOTIDE SEQUENCE [LARGE SCALE GENOMIC DNA]</scope>
    <source>
        <strain evidence="11">LY-73</strain>
    </source>
</reference>
<evidence type="ECO:0000313" key="10">
    <source>
        <dbReference type="EMBL" id="ERL66580.1"/>
    </source>
</evidence>
<dbReference type="GO" id="GO:0046452">
    <property type="term" value="P:dihydrofolate metabolic process"/>
    <property type="evidence" value="ECO:0007669"/>
    <property type="project" value="TreeGrafter"/>
</dbReference>
<dbReference type="GO" id="GO:0046655">
    <property type="term" value="P:folic acid metabolic process"/>
    <property type="evidence" value="ECO:0007669"/>
    <property type="project" value="TreeGrafter"/>
</dbReference>
<dbReference type="AlphaFoldDB" id="U4TT27"/>
<feature type="domain" description="DHFR" evidence="9">
    <location>
        <begin position="11"/>
        <end position="172"/>
    </location>
</feature>
<dbReference type="OrthoDB" id="9804315at2"/>
<comment type="catalytic activity">
    <reaction evidence="7">
        <text>(6S)-5,6,7,8-tetrahydrofolate + NADP(+) = 7,8-dihydrofolate + NADPH + H(+)</text>
        <dbReference type="Rhea" id="RHEA:15009"/>
        <dbReference type="ChEBI" id="CHEBI:15378"/>
        <dbReference type="ChEBI" id="CHEBI:57451"/>
        <dbReference type="ChEBI" id="CHEBI:57453"/>
        <dbReference type="ChEBI" id="CHEBI:57783"/>
        <dbReference type="ChEBI" id="CHEBI:58349"/>
        <dbReference type="EC" id="1.5.1.3"/>
    </reaction>
</comment>
<dbReference type="PRINTS" id="PR00070">
    <property type="entry name" value="DHFR"/>
</dbReference>
<dbReference type="PANTHER" id="PTHR48069:SF3">
    <property type="entry name" value="DIHYDROFOLATE REDUCTASE"/>
    <property type="match status" value="1"/>
</dbReference>
<comment type="pathway">
    <text evidence="1 7">Cofactor biosynthesis; tetrahydrofolate biosynthesis; 5,6,7,8-tetrahydrofolate from 7,8-dihydrofolate: step 1/1.</text>
</comment>
<dbReference type="PANTHER" id="PTHR48069">
    <property type="entry name" value="DIHYDROFOLATE REDUCTASE"/>
    <property type="match status" value="1"/>
</dbReference>
<dbReference type="eggNOG" id="COG0262">
    <property type="taxonomic scope" value="Bacteria"/>
</dbReference>
<evidence type="ECO:0000256" key="8">
    <source>
        <dbReference type="RuleBase" id="RU004474"/>
    </source>
</evidence>
<dbReference type="InterPro" id="IPR012259">
    <property type="entry name" value="DHFR"/>
</dbReference>
<dbReference type="PROSITE" id="PS51330">
    <property type="entry name" value="DHFR_2"/>
    <property type="match status" value="1"/>
</dbReference>
<name>U4TT27_9LACO</name>
<dbReference type="EMBL" id="KI271582">
    <property type="protein sequence ID" value="ERL66580.1"/>
    <property type="molecule type" value="Genomic_DNA"/>
</dbReference>
<dbReference type="Proteomes" id="UP000030647">
    <property type="component" value="Unassembled WGS sequence"/>
</dbReference>
<sequence>MIHNERSLFTMLAFIWAEDRNHLIGTHGRLPWHLPDDLRYFKATTLHHTILMGRRTWDSLPTKPLPERTNIVLTHRPLTTPGVQTLGSVMAVQKYITEHPDETVFIIGGRSLFEAFMNVVDRLYVTRIDHAFPAGDAYMVPWDEAAFTVIQDTPGQVSEKAPWPHRFMIYARRS</sequence>
<dbReference type="InterPro" id="IPR017925">
    <property type="entry name" value="DHFR_CS"/>
</dbReference>
<dbReference type="SUPFAM" id="SSF53597">
    <property type="entry name" value="Dihydrofolate reductase-like"/>
    <property type="match status" value="1"/>
</dbReference>
<dbReference type="InterPro" id="IPR024072">
    <property type="entry name" value="DHFR-like_dom_sf"/>
</dbReference>
<comment type="function">
    <text evidence="7">Key enzyme in folate metabolism. Catalyzes an essential reaction for de novo glycine and purine synthesis, and for DNA precursor synthesis.</text>
</comment>
<evidence type="ECO:0000313" key="11">
    <source>
        <dbReference type="Proteomes" id="UP000030647"/>
    </source>
</evidence>
<evidence type="ECO:0000256" key="1">
    <source>
        <dbReference type="ARBA" id="ARBA00004903"/>
    </source>
</evidence>
<dbReference type="EC" id="1.5.1.3" evidence="3 7"/>
<dbReference type="PROSITE" id="PS00075">
    <property type="entry name" value="DHFR_1"/>
    <property type="match status" value="1"/>
</dbReference>
<evidence type="ECO:0000256" key="2">
    <source>
        <dbReference type="ARBA" id="ARBA00009539"/>
    </source>
</evidence>
<accession>U4TT27</accession>
<dbReference type="GO" id="GO:0046654">
    <property type="term" value="P:tetrahydrofolate biosynthetic process"/>
    <property type="evidence" value="ECO:0007669"/>
    <property type="project" value="UniProtKB-UniPathway"/>
</dbReference>
<dbReference type="GO" id="GO:0050661">
    <property type="term" value="F:NADP binding"/>
    <property type="evidence" value="ECO:0007669"/>
    <property type="project" value="InterPro"/>
</dbReference>
<dbReference type="UniPathway" id="UPA00077">
    <property type="reaction ID" value="UER00158"/>
</dbReference>